<dbReference type="Gene3D" id="3.30.450.40">
    <property type="match status" value="1"/>
</dbReference>
<feature type="domain" description="GAF" evidence="4">
    <location>
        <begin position="115"/>
        <end position="266"/>
    </location>
</feature>
<dbReference type="Pfam" id="PF13185">
    <property type="entry name" value="GAF_2"/>
    <property type="match status" value="1"/>
</dbReference>
<keyword evidence="6" id="KW-1185">Reference proteome</keyword>
<feature type="region of interest" description="Disordered" evidence="3">
    <location>
        <begin position="37"/>
        <end position="70"/>
    </location>
</feature>
<accession>A0A6M6JQZ3</accession>
<evidence type="ECO:0000259" key="4">
    <source>
        <dbReference type="SMART" id="SM00065"/>
    </source>
</evidence>
<dbReference type="InterPro" id="IPR051448">
    <property type="entry name" value="CdaR-like_regulators"/>
</dbReference>
<dbReference type="SUPFAM" id="SSF55781">
    <property type="entry name" value="GAF domain-like"/>
    <property type="match status" value="1"/>
</dbReference>
<evidence type="ECO:0000256" key="2">
    <source>
        <dbReference type="SAM" id="Coils"/>
    </source>
</evidence>
<dbReference type="KEGG" id="pbro:HOP40_31355"/>
<evidence type="ECO:0000313" key="5">
    <source>
        <dbReference type="EMBL" id="QJY49710.1"/>
    </source>
</evidence>
<dbReference type="InterPro" id="IPR029016">
    <property type="entry name" value="GAF-like_dom_sf"/>
</dbReference>
<dbReference type="Pfam" id="PF13556">
    <property type="entry name" value="HTH_30"/>
    <property type="match status" value="1"/>
</dbReference>
<reference evidence="5 6" key="1">
    <citation type="submission" date="2020-05" db="EMBL/GenBank/DDBJ databases">
        <authorList>
            <person name="Mo P."/>
        </authorList>
    </citation>
    <scope>NUCLEOTIDE SEQUENCE [LARGE SCALE GENOMIC DNA]</scope>
    <source>
        <strain evidence="5 6">Gen01</strain>
    </source>
</reference>
<dbReference type="InterPro" id="IPR041522">
    <property type="entry name" value="CdaR_GGDEF"/>
</dbReference>
<gene>
    <name evidence="5" type="ORF">HOP40_31355</name>
</gene>
<feature type="compositionally biased region" description="Gly residues" evidence="3">
    <location>
        <begin position="48"/>
        <end position="69"/>
    </location>
</feature>
<dbReference type="Gene3D" id="1.10.10.2840">
    <property type="entry name" value="PucR C-terminal helix-turn-helix domain"/>
    <property type="match status" value="1"/>
</dbReference>
<dbReference type="EMBL" id="CP053564">
    <property type="protein sequence ID" value="QJY49710.1"/>
    <property type="molecule type" value="Genomic_DNA"/>
</dbReference>
<keyword evidence="2" id="KW-0175">Coiled coil</keyword>
<dbReference type="Pfam" id="PF17853">
    <property type="entry name" value="GGDEF_2"/>
    <property type="match status" value="1"/>
</dbReference>
<feature type="coiled-coil region" evidence="2">
    <location>
        <begin position="258"/>
        <end position="292"/>
    </location>
</feature>
<evidence type="ECO:0000256" key="3">
    <source>
        <dbReference type="SAM" id="MobiDB-lite"/>
    </source>
</evidence>
<proteinExistence type="inferred from homology"/>
<dbReference type="Proteomes" id="UP000505377">
    <property type="component" value="Chromosome"/>
</dbReference>
<dbReference type="PANTHER" id="PTHR33744">
    <property type="entry name" value="CARBOHYDRATE DIACID REGULATOR"/>
    <property type="match status" value="1"/>
</dbReference>
<organism evidence="5 6">
    <name type="scientific">Pseudonocardia broussonetiae</name>
    <dbReference type="NCBI Taxonomy" id="2736640"/>
    <lineage>
        <taxon>Bacteria</taxon>
        <taxon>Bacillati</taxon>
        <taxon>Actinomycetota</taxon>
        <taxon>Actinomycetes</taxon>
        <taxon>Pseudonocardiales</taxon>
        <taxon>Pseudonocardiaceae</taxon>
        <taxon>Pseudonocardia</taxon>
    </lineage>
</organism>
<sequence length="655" mass="69084">MSLSTDAPGRLDGAGGELSRILHLLADDVPESTLAEAVRDAASRDGATGDGATGDGATGDGATGDGASGDGASALRRAALRDAQRVRALLDRRARREQEMQVLYETARDLTSLRGTDDVLSAIVDRVRRLLGCACSYLALVEPTSGDALMRVTAGTRTAAIRSIRQRPGSGVGGYVIETGQPIATSNYCADPRLRRERPVASAVALEGLVAIAGVPIKLGPRVFGALFAAERHERAFGQSEIALLSSLAAHASVVIENARLYERAQEASAELREANARLHAQREVLERAARVHEQLMPMALTRVDLPHLVDTLAELLDGTVVLLDPAGGVLAHGATPGAPRFPGPVGGARPAGAQVRVVPVRAGKDAFGRLLLARSTPITDADVRALERSAQTAALLLLMERQSSIVAQELHAELVEDLLAGRAADPAAFRRRARRLGVLDLDHPHSVVVLTAAALPRRRLLAAAVEFATARGGVVGEHAGQVVALVPDPDAGALARAAVDHVRGATGSPVTAGAAGSASTVDGVRALHRGAARCHRLLLALGREGEGSDIAELGVVGRVLEDTTPAQVQRLLDRTLGPLLAYDDRHGTALVPTLDRYFAAGQSPPDTARELGVHINTVYQRLDRIDQVLGGRSWREPRGALEMQMVLQFHRLRR</sequence>
<dbReference type="SMART" id="SM00065">
    <property type="entry name" value="GAF"/>
    <property type="match status" value="1"/>
</dbReference>
<dbReference type="InterPro" id="IPR042070">
    <property type="entry name" value="PucR_C-HTH_sf"/>
</dbReference>
<evidence type="ECO:0000313" key="6">
    <source>
        <dbReference type="Proteomes" id="UP000505377"/>
    </source>
</evidence>
<name>A0A6M6JQZ3_9PSEU</name>
<dbReference type="AlphaFoldDB" id="A0A6M6JQZ3"/>
<dbReference type="InterPro" id="IPR003018">
    <property type="entry name" value="GAF"/>
</dbReference>
<evidence type="ECO:0000256" key="1">
    <source>
        <dbReference type="ARBA" id="ARBA00006754"/>
    </source>
</evidence>
<dbReference type="InterPro" id="IPR025736">
    <property type="entry name" value="PucR_C-HTH_dom"/>
</dbReference>
<protein>
    <submittedName>
        <fullName evidence="5">GAF domain-containing protein</fullName>
    </submittedName>
</protein>
<dbReference type="RefSeq" id="WP_172166165.1">
    <property type="nucleotide sequence ID" value="NZ_CP053564.1"/>
</dbReference>
<comment type="similarity">
    <text evidence="1">Belongs to the CdaR family.</text>
</comment>
<dbReference type="PANTHER" id="PTHR33744:SF1">
    <property type="entry name" value="DNA-BINDING TRANSCRIPTIONAL ACTIVATOR ADER"/>
    <property type="match status" value="1"/>
</dbReference>